<proteinExistence type="predicted"/>
<evidence type="ECO:0008006" key="4">
    <source>
        <dbReference type="Google" id="ProtNLM"/>
    </source>
</evidence>
<keyword evidence="3" id="KW-1185">Reference proteome</keyword>
<feature type="signal peptide" evidence="1">
    <location>
        <begin position="1"/>
        <end position="19"/>
    </location>
</feature>
<keyword evidence="1" id="KW-0732">Signal</keyword>
<evidence type="ECO:0000313" key="3">
    <source>
        <dbReference type="Proteomes" id="UP000198211"/>
    </source>
</evidence>
<evidence type="ECO:0000313" key="2">
    <source>
        <dbReference type="EMBL" id="OWZ03050.1"/>
    </source>
</evidence>
<sequence>MKILLVVAVLATVLMPARGVLRQCAGTGPDRKYESSGFLTADWTKNACNAAGGKLDPTRLGNQKCCTVLDDPGRQLSFNGFCKNQKHDNYPTFNPTAQPC</sequence>
<gene>
    <name evidence="2" type="ORF">PHMEG_00025288</name>
</gene>
<name>A0A225VEY1_9STRA</name>
<dbReference type="Proteomes" id="UP000198211">
    <property type="component" value="Unassembled WGS sequence"/>
</dbReference>
<dbReference type="OrthoDB" id="4830028at2759"/>
<dbReference type="AlphaFoldDB" id="A0A225VEY1"/>
<reference evidence="3" key="1">
    <citation type="submission" date="2017-03" db="EMBL/GenBank/DDBJ databases">
        <title>Phytopthora megakarya and P. palmivora, two closely related causual agents of cacao black pod achieved similar genome size and gene model numbers by different mechanisms.</title>
        <authorList>
            <person name="Ali S."/>
            <person name="Shao J."/>
            <person name="Larry D.J."/>
            <person name="Kronmiller B."/>
            <person name="Shen D."/>
            <person name="Strem M.D."/>
            <person name="Melnick R.L."/>
            <person name="Guiltinan M.J."/>
            <person name="Tyler B.M."/>
            <person name="Meinhardt L.W."/>
            <person name="Bailey B.A."/>
        </authorList>
    </citation>
    <scope>NUCLEOTIDE SEQUENCE [LARGE SCALE GENOMIC DNA]</scope>
    <source>
        <strain evidence="3">zdho120</strain>
    </source>
</reference>
<evidence type="ECO:0000256" key="1">
    <source>
        <dbReference type="SAM" id="SignalP"/>
    </source>
</evidence>
<protein>
    <recommendedName>
        <fullName evidence="4">Secreted protein</fullName>
    </recommendedName>
</protein>
<dbReference type="EMBL" id="NBNE01005760">
    <property type="protein sequence ID" value="OWZ03050.1"/>
    <property type="molecule type" value="Genomic_DNA"/>
</dbReference>
<organism evidence="2 3">
    <name type="scientific">Phytophthora megakarya</name>
    <dbReference type="NCBI Taxonomy" id="4795"/>
    <lineage>
        <taxon>Eukaryota</taxon>
        <taxon>Sar</taxon>
        <taxon>Stramenopiles</taxon>
        <taxon>Oomycota</taxon>
        <taxon>Peronosporomycetes</taxon>
        <taxon>Peronosporales</taxon>
        <taxon>Peronosporaceae</taxon>
        <taxon>Phytophthora</taxon>
    </lineage>
</organism>
<comment type="caution">
    <text evidence="2">The sequence shown here is derived from an EMBL/GenBank/DDBJ whole genome shotgun (WGS) entry which is preliminary data.</text>
</comment>
<accession>A0A225VEY1</accession>
<feature type="chain" id="PRO_5012691540" description="Secreted protein" evidence="1">
    <location>
        <begin position="20"/>
        <end position="100"/>
    </location>
</feature>